<gene>
    <name evidence="2" type="primary">RE2_1153</name>
    <name evidence="2" type="ORF">CK203_053953</name>
</gene>
<sequence>MKLQLLLKLHQQHQNLMKRLKQQLVQVLIVFESGQHGCQIMRTQNNRCKVGLQDKVEENGEVDKYKACLVAKGYKQELGVDYNEVFAPVSRHDTIRLVIVLAAQNSWPIFQLDVISTFLHGNLEEQVFVDQPPGYIKVKNEHKVYRLKKDIYGLKQAPWAWYSRIEAYFLKEGFQKCPYEHTLFVKVSNGGKMLIVCLYVDDLIYTGNDSVMFERFTKSMMVEFEMSDLGMMHYFLGIEVVQSDTGIFISQKKYVQEILNRFQMKDCNPVSTPT</sequence>
<protein>
    <submittedName>
        <fullName evidence="2">Retrovirus-related Pol polyprotein from transposon RE2</fullName>
    </submittedName>
</protein>
<dbReference type="SUPFAM" id="SSF56672">
    <property type="entry name" value="DNA/RNA polymerases"/>
    <property type="match status" value="1"/>
</dbReference>
<feature type="domain" description="Reverse transcriptase Ty1/copia-type" evidence="1">
    <location>
        <begin position="56"/>
        <end position="274"/>
    </location>
</feature>
<dbReference type="Proteomes" id="UP000288805">
    <property type="component" value="Unassembled WGS sequence"/>
</dbReference>
<evidence type="ECO:0000313" key="3">
    <source>
        <dbReference type="Proteomes" id="UP000288805"/>
    </source>
</evidence>
<comment type="caution">
    <text evidence="2">The sequence shown here is derived from an EMBL/GenBank/DDBJ whole genome shotgun (WGS) entry which is preliminary data.</text>
</comment>
<name>A0A438H868_VITVI</name>
<dbReference type="Pfam" id="PF07727">
    <property type="entry name" value="RVT_2"/>
    <property type="match status" value="1"/>
</dbReference>
<reference evidence="2 3" key="1">
    <citation type="journal article" date="2018" name="PLoS Genet.">
        <title>Population sequencing reveals clonal diversity and ancestral inbreeding in the grapevine cultivar Chardonnay.</title>
        <authorList>
            <person name="Roach M.J."/>
            <person name="Johnson D.L."/>
            <person name="Bohlmann J."/>
            <person name="van Vuuren H.J."/>
            <person name="Jones S.J."/>
            <person name="Pretorius I.S."/>
            <person name="Schmidt S.A."/>
            <person name="Borneman A.R."/>
        </authorList>
    </citation>
    <scope>NUCLEOTIDE SEQUENCE [LARGE SCALE GENOMIC DNA]</scope>
    <source>
        <strain evidence="3">cv. Chardonnay</strain>
        <tissue evidence="2">Leaf</tissue>
    </source>
</reference>
<organism evidence="2 3">
    <name type="scientific">Vitis vinifera</name>
    <name type="common">Grape</name>
    <dbReference type="NCBI Taxonomy" id="29760"/>
    <lineage>
        <taxon>Eukaryota</taxon>
        <taxon>Viridiplantae</taxon>
        <taxon>Streptophyta</taxon>
        <taxon>Embryophyta</taxon>
        <taxon>Tracheophyta</taxon>
        <taxon>Spermatophyta</taxon>
        <taxon>Magnoliopsida</taxon>
        <taxon>eudicotyledons</taxon>
        <taxon>Gunneridae</taxon>
        <taxon>Pentapetalae</taxon>
        <taxon>rosids</taxon>
        <taxon>Vitales</taxon>
        <taxon>Vitaceae</taxon>
        <taxon>Viteae</taxon>
        <taxon>Vitis</taxon>
    </lineage>
</organism>
<dbReference type="InterPro" id="IPR013103">
    <property type="entry name" value="RVT_2"/>
</dbReference>
<dbReference type="EMBL" id="QGNW01000262">
    <property type="protein sequence ID" value="RVW80685.1"/>
    <property type="molecule type" value="Genomic_DNA"/>
</dbReference>
<evidence type="ECO:0000313" key="2">
    <source>
        <dbReference type="EMBL" id="RVW80685.1"/>
    </source>
</evidence>
<accession>A0A438H868</accession>
<evidence type="ECO:0000259" key="1">
    <source>
        <dbReference type="Pfam" id="PF07727"/>
    </source>
</evidence>
<dbReference type="AlphaFoldDB" id="A0A438H868"/>
<proteinExistence type="predicted"/>
<dbReference type="InterPro" id="IPR043502">
    <property type="entry name" value="DNA/RNA_pol_sf"/>
</dbReference>